<feature type="domain" description="Plastid division protein CDP1-like IMS" evidence="2">
    <location>
        <begin position="698"/>
        <end position="817"/>
    </location>
</feature>
<feature type="region of interest" description="Disordered" evidence="1">
    <location>
        <begin position="581"/>
        <end position="615"/>
    </location>
</feature>
<name>A0ABR2YJY6_9CHLO</name>
<organism evidence="5 6">
    <name type="scientific">Coccomyxa subellipsoidea</name>
    <dbReference type="NCBI Taxonomy" id="248742"/>
    <lineage>
        <taxon>Eukaryota</taxon>
        <taxon>Viridiplantae</taxon>
        <taxon>Chlorophyta</taxon>
        <taxon>core chlorophytes</taxon>
        <taxon>Trebouxiophyceae</taxon>
        <taxon>Trebouxiophyceae incertae sedis</taxon>
        <taxon>Coccomyxaceae</taxon>
        <taxon>Coccomyxa</taxon>
    </lineage>
</organism>
<accession>A0ABR2YJY6</accession>
<dbReference type="Pfam" id="PF23468">
    <property type="entry name" value="ARC6"/>
    <property type="match status" value="1"/>
</dbReference>
<dbReference type="PANTHER" id="PTHR33925">
    <property type="entry name" value="PLASTID DIVISION PROTEIN CDP1, CHLOROPLASTIC-RELATED"/>
    <property type="match status" value="1"/>
</dbReference>
<evidence type="ECO:0000313" key="6">
    <source>
        <dbReference type="Proteomes" id="UP001491310"/>
    </source>
</evidence>
<dbReference type="Proteomes" id="UP001491310">
    <property type="component" value="Unassembled WGS sequence"/>
</dbReference>
<feature type="domain" description="Plastid division protein CDP1-like 2nd alpha solenoid" evidence="3">
    <location>
        <begin position="494"/>
        <end position="567"/>
    </location>
</feature>
<dbReference type="Pfam" id="PF25515">
    <property type="entry name" value="Arm_PDR"/>
    <property type="match status" value="1"/>
</dbReference>
<evidence type="ECO:0000259" key="4">
    <source>
        <dbReference type="Pfam" id="PF25515"/>
    </source>
</evidence>
<evidence type="ECO:0000259" key="3">
    <source>
        <dbReference type="Pfam" id="PF23468"/>
    </source>
</evidence>
<gene>
    <name evidence="5" type="ORF">WJX75_009282</name>
</gene>
<evidence type="ECO:0000259" key="2">
    <source>
        <dbReference type="Pfam" id="PF13355"/>
    </source>
</evidence>
<dbReference type="InterPro" id="IPR025344">
    <property type="entry name" value="CDP1-like_IMS"/>
</dbReference>
<dbReference type="EMBL" id="JALJOT010000010">
    <property type="protein sequence ID" value="KAK9906858.1"/>
    <property type="molecule type" value="Genomic_DNA"/>
</dbReference>
<protein>
    <recommendedName>
        <fullName evidence="7">ARC6 IMS domain-containing protein</fullName>
    </recommendedName>
</protein>
<dbReference type="InterPro" id="IPR057137">
    <property type="entry name" value="CDP1-like_a_solenoid_2"/>
</dbReference>
<keyword evidence="6" id="KW-1185">Reference proteome</keyword>
<evidence type="ECO:0008006" key="7">
    <source>
        <dbReference type="Google" id="ProtNLM"/>
    </source>
</evidence>
<sequence>MEGKLGQVFPVMPVPSAAEPGKDSSDTSFVAQDLEPTCMQSVQHAATGQGCRRQEDKKAMYFILLLEYQKKGVDCAIRADISSFKLSHFTKPVAPLFRNKRHLQRSHSSARNLVFSYQKTYVTPLRGATFTLPIDHTQLLGLRGRDSYLDPQILAAYEALAAAPIEEGFSARAAEGRTCLLQAAVDELRRSKGRGTIQERGIDIEWALLPGALALLQEVGECDIVLEYGSKALEKWEARSMRRDILFAMALAHLGLASDALEAKEKKVGLGSAHLEEALCLLKDAGQPPVSPILEQEIQEALVDFKPDCTLEHLKLPLDGEHANTRKAAIVVLQAMLAQPELATRRDGSPAVTPEFVRTALARLTGHETVQLLDWADVGPSAPQLSWAYPGMLERTALAHIAVGFKQRRPSLVRLAEKMLSFVPENGALVERVVAKSLLDAPEEAVQLLLDAERRGDLRYARQPDASSSAAEASNGATMNGAAPFLGQIKQPDGKEALAFIRAHSPDPEDLLLGLCQFTERWLTQVAFAQFRDTAEKNPSPSLHAYYEDKRVTSFLALRGEEAKGMLSRVASIGDGMASSLGRLMPSPRSSQTSPARQDTARQASSKETRLPDLASATIQRRQRGWLPSWLPAPGAGAATFVGFAVLLGAVAAASRLRPKPLHVPALPEAAVATEAMVQRMKLPWRQISNQELTVKKAEQIVRRWQAAKADVLGPRHSTAALQSTIAEPWMSTVKADAAKAKEAGWFWQFTINSVKVLKVDTSNLTENGGHAVVAAWIDEKGDLYANSGKRSELHSYSNPYTVEYTVVRGHDGGWRINNALVTGGR</sequence>
<proteinExistence type="predicted"/>
<feature type="region of interest" description="Disordered" evidence="1">
    <location>
        <begin position="1"/>
        <end position="27"/>
    </location>
</feature>
<dbReference type="PANTHER" id="PTHR33925:SF1">
    <property type="entry name" value="PROTEIN ACCUMULATION AND REPLICATION OF CHLOROPLASTS 6, CHLOROPLASTIC"/>
    <property type="match status" value="1"/>
</dbReference>
<evidence type="ECO:0000256" key="1">
    <source>
        <dbReference type="SAM" id="MobiDB-lite"/>
    </source>
</evidence>
<dbReference type="InterPro" id="IPR058032">
    <property type="entry name" value="CDP1-like_a_solenoid_1"/>
</dbReference>
<comment type="caution">
    <text evidence="5">The sequence shown here is derived from an EMBL/GenBank/DDBJ whole genome shotgun (WGS) entry which is preliminary data.</text>
</comment>
<dbReference type="Pfam" id="PF13355">
    <property type="entry name" value="ARC6-like_IMS"/>
    <property type="match status" value="1"/>
</dbReference>
<feature type="domain" description="Plastid division protein CDP1-like 1st alpha solenoid" evidence="4">
    <location>
        <begin position="203"/>
        <end position="339"/>
    </location>
</feature>
<reference evidence="5 6" key="1">
    <citation type="journal article" date="2024" name="Nat. Commun.">
        <title>Phylogenomics reveals the evolutionary origins of lichenization in chlorophyte algae.</title>
        <authorList>
            <person name="Puginier C."/>
            <person name="Libourel C."/>
            <person name="Otte J."/>
            <person name="Skaloud P."/>
            <person name="Haon M."/>
            <person name="Grisel S."/>
            <person name="Petersen M."/>
            <person name="Berrin J.G."/>
            <person name="Delaux P.M."/>
            <person name="Dal Grande F."/>
            <person name="Keller J."/>
        </authorList>
    </citation>
    <scope>NUCLEOTIDE SEQUENCE [LARGE SCALE GENOMIC DNA]</scope>
    <source>
        <strain evidence="5 6">SAG 216-7</strain>
    </source>
</reference>
<evidence type="ECO:0000313" key="5">
    <source>
        <dbReference type="EMBL" id="KAK9906858.1"/>
    </source>
</evidence>
<feature type="compositionally biased region" description="Polar residues" evidence="1">
    <location>
        <begin position="588"/>
        <end position="604"/>
    </location>
</feature>
<dbReference type="InterPro" id="IPR044685">
    <property type="entry name" value="CPD1-like"/>
</dbReference>